<dbReference type="InterPro" id="IPR036291">
    <property type="entry name" value="NAD(P)-bd_dom_sf"/>
</dbReference>
<evidence type="ECO:0000313" key="2">
    <source>
        <dbReference type="EMBL" id="HGU39725.1"/>
    </source>
</evidence>
<dbReference type="InterPro" id="IPR001509">
    <property type="entry name" value="Epimerase_deHydtase"/>
</dbReference>
<reference evidence="2" key="1">
    <citation type="journal article" date="2020" name="mSystems">
        <title>Genome- and Community-Level Interaction Insights into Carbon Utilization and Element Cycling Functions of Hydrothermarchaeota in Hydrothermal Sediment.</title>
        <authorList>
            <person name="Zhou Z."/>
            <person name="Liu Y."/>
            <person name="Xu W."/>
            <person name="Pan J."/>
            <person name="Luo Z.H."/>
            <person name="Li M."/>
        </authorList>
    </citation>
    <scope>NUCLEOTIDE SEQUENCE [LARGE SCALE GENOMIC DNA]</scope>
    <source>
        <strain evidence="2">SpSt-609</strain>
    </source>
</reference>
<dbReference type="PANTHER" id="PTHR48079:SF6">
    <property type="entry name" value="NAD(P)-BINDING DOMAIN-CONTAINING PROTEIN-RELATED"/>
    <property type="match status" value="1"/>
</dbReference>
<dbReference type="SUPFAM" id="SSF51735">
    <property type="entry name" value="NAD(P)-binding Rossmann-fold domains"/>
    <property type="match status" value="1"/>
</dbReference>
<accession>A0A7C5RIB4</accession>
<name>A0A7C5RIB4_9BACT</name>
<sequence>MCIDIRLGGIFVKKILVTGATGHLGNVLCKTLLERGFKVKALIEPRTSILPLEGLETEKVFRDIREDLEDLAADVDVIVHLASVISITPKNKKLVYSVNIDGTKNILNQARFRGCPIVYASSVHVFVDKAPGSEYSEDDEINEEKVHGHYAKSKAIATKVVLDAFKQGLDGFVFFPTGIYGPFDYRLSYFSRVLINFKSGKLRYTVPGSFDFVDVRDCANAVVDLLELFFSGKINRDSFIISGRMVDFSKLPVLCGSKSFKVLSWSAAEIVSYGGLILNALGIESEFVPYAVHNLRMAYRYSRAKLESFVNYTPRMIQESIDDFFKWLESRNLARNELKNFERNTTPQGLIK</sequence>
<dbReference type="InterPro" id="IPR051783">
    <property type="entry name" value="NAD(P)-dependent_oxidoreduct"/>
</dbReference>
<dbReference type="AlphaFoldDB" id="A0A7C5RIB4"/>
<gene>
    <name evidence="2" type="ORF">ENT77_00770</name>
</gene>
<dbReference type="EMBL" id="DSZY01000005">
    <property type="protein sequence ID" value="HGU39725.1"/>
    <property type="molecule type" value="Genomic_DNA"/>
</dbReference>
<comment type="caution">
    <text evidence="2">The sequence shown here is derived from an EMBL/GenBank/DDBJ whole genome shotgun (WGS) entry which is preliminary data.</text>
</comment>
<proteinExistence type="predicted"/>
<evidence type="ECO:0000259" key="1">
    <source>
        <dbReference type="Pfam" id="PF01370"/>
    </source>
</evidence>
<dbReference type="Pfam" id="PF01370">
    <property type="entry name" value="Epimerase"/>
    <property type="match status" value="1"/>
</dbReference>
<dbReference type="Gene3D" id="3.40.50.720">
    <property type="entry name" value="NAD(P)-binding Rossmann-like Domain"/>
    <property type="match status" value="1"/>
</dbReference>
<protein>
    <submittedName>
        <fullName evidence="2">NAD-dependent epimerase/dehydratase family protein</fullName>
    </submittedName>
</protein>
<organism evidence="2">
    <name type="scientific">Fervidobacterium thailandense</name>
    <dbReference type="NCBI Taxonomy" id="1008305"/>
    <lineage>
        <taxon>Bacteria</taxon>
        <taxon>Thermotogati</taxon>
        <taxon>Thermotogota</taxon>
        <taxon>Thermotogae</taxon>
        <taxon>Thermotogales</taxon>
        <taxon>Fervidobacteriaceae</taxon>
        <taxon>Fervidobacterium</taxon>
    </lineage>
</organism>
<feature type="domain" description="NAD-dependent epimerase/dehydratase" evidence="1">
    <location>
        <begin position="15"/>
        <end position="233"/>
    </location>
</feature>
<dbReference type="GO" id="GO:0004029">
    <property type="term" value="F:aldehyde dehydrogenase (NAD+) activity"/>
    <property type="evidence" value="ECO:0007669"/>
    <property type="project" value="TreeGrafter"/>
</dbReference>
<dbReference type="GO" id="GO:0005737">
    <property type="term" value="C:cytoplasm"/>
    <property type="evidence" value="ECO:0007669"/>
    <property type="project" value="TreeGrafter"/>
</dbReference>
<dbReference type="PANTHER" id="PTHR48079">
    <property type="entry name" value="PROTEIN YEEZ"/>
    <property type="match status" value="1"/>
</dbReference>